<dbReference type="GO" id="GO:0016747">
    <property type="term" value="F:acyltransferase activity, transferring groups other than amino-acyl groups"/>
    <property type="evidence" value="ECO:0007669"/>
    <property type="project" value="TreeGrafter"/>
</dbReference>
<dbReference type="InterPro" id="IPR023213">
    <property type="entry name" value="CAT-like_dom_sf"/>
</dbReference>
<dbReference type="PANTHER" id="PTHR31642">
    <property type="entry name" value="TRICHOTHECENE 3-O-ACETYLTRANSFERASE"/>
    <property type="match status" value="1"/>
</dbReference>
<dbReference type="Proteomes" id="UP001187192">
    <property type="component" value="Unassembled WGS sequence"/>
</dbReference>
<dbReference type="Gene3D" id="3.30.559.10">
    <property type="entry name" value="Chloramphenicol acetyltransferase-like domain"/>
    <property type="match status" value="2"/>
</dbReference>
<comment type="caution">
    <text evidence="4">The sequence shown here is derived from an EMBL/GenBank/DDBJ whole genome shotgun (WGS) entry which is preliminary data.</text>
</comment>
<reference evidence="4" key="1">
    <citation type="submission" date="2023-07" db="EMBL/GenBank/DDBJ databases">
        <title>draft genome sequence of fig (Ficus carica).</title>
        <authorList>
            <person name="Takahashi T."/>
            <person name="Nishimura K."/>
        </authorList>
    </citation>
    <scope>NUCLEOTIDE SEQUENCE</scope>
</reference>
<evidence type="ECO:0000313" key="4">
    <source>
        <dbReference type="EMBL" id="GMN61629.1"/>
    </source>
</evidence>
<accession>A0AA88DU37</accession>
<sequence length="454" mass="51229">MMLTINVKKTTIVKPAEKTPRQVIPLTSLDLLTRPEHHPCYYIFKNTGAHQNFFDAEVLKDALRKVLVPFYPMAGRFRSDNNGHPEIDCNEEGVLFIEAETTNVLDDLGDFAPLEKRTKKLVPTVDLSGGISSFPFLVVQVTNFKCGGVSLGFGIHHFVVDGYSAFQFMDTWADFARGRGLAIPPYFDRTLLRSGNLPQSVPNRPEYQFQAPDKNATPQNTKSHESGVKTESVMVSILRVTKEQLHMLKEKAKELYEDGNAFNYSTFEALSAHIWKCACIARATPDNEETKLSYPVSGRFSRLQPPLPDGYFGNTVFRGLSTAVVGHLKSKPLSYAANKIHETLVRMDNDYIRSTIDYVEQQSQILTARYGPHIHKSPNFAITSWVKFPTHDIDFGWGRPLHMVPGDLRFEGKAYICRNAENDGSLRITIALQSSHMKVFEELFFNDCKVSQPN</sequence>
<evidence type="ECO:0000256" key="2">
    <source>
        <dbReference type="ARBA" id="ARBA00022679"/>
    </source>
</evidence>
<gene>
    <name evidence="4" type="ORF">TIFTF001_030713</name>
</gene>
<dbReference type="PANTHER" id="PTHR31642:SF11">
    <property type="entry name" value="SHIKIMATE O-HYDROXYCINNAMOYLTRANSFERASE"/>
    <property type="match status" value="1"/>
</dbReference>
<dbReference type="AlphaFoldDB" id="A0AA88DU37"/>
<protein>
    <submittedName>
        <fullName evidence="4">Uncharacterized protein</fullName>
    </submittedName>
</protein>
<keyword evidence="2" id="KW-0808">Transferase</keyword>
<name>A0AA88DU37_FICCA</name>
<dbReference type="SUPFAM" id="SSF52777">
    <property type="entry name" value="CoA-dependent acyltransferases"/>
    <property type="match status" value="1"/>
</dbReference>
<dbReference type="FunFam" id="3.30.559.10:FF:000008">
    <property type="entry name" value="Tryptamine hydroxycinnamoyl transferase"/>
    <property type="match status" value="1"/>
</dbReference>
<keyword evidence="5" id="KW-1185">Reference proteome</keyword>
<keyword evidence="3" id="KW-0012">Acyltransferase</keyword>
<comment type="similarity">
    <text evidence="1">Belongs to the plant acyltransferase family.</text>
</comment>
<dbReference type="EMBL" id="BTGU01000115">
    <property type="protein sequence ID" value="GMN61629.1"/>
    <property type="molecule type" value="Genomic_DNA"/>
</dbReference>
<evidence type="ECO:0000256" key="1">
    <source>
        <dbReference type="ARBA" id="ARBA00009861"/>
    </source>
</evidence>
<organism evidence="4 5">
    <name type="scientific">Ficus carica</name>
    <name type="common">Common fig</name>
    <dbReference type="NCBI Taxonomy" id="3494"/>
    <lineage>
        <taxon>Eukaryota</taxon>
        <taxon>Viridiplantae</taxon>
        <taxon>Streptophyta</taxon>
        <taxon>Embryophyta</taxon>
        <taxon>Tracheophyta</taxon>
        <taxon>Spermatophyta</taxon>
        <taxon>Magnoliopsida</taxon>
        <taxon>eudicotyledons</taxon>
        <taxon>Gunneridae</taxon>
        <taxon>Pentapetalae</taxon>
        <taxon>rosids</taxon>
        <taxon>fabids</taxon>
        <taxon>Rosales</taxon>
        <taxon>Moraceae</taxon>
        <taxon>Ficeae</taxon>
        <taxon>Ficus</taxon>
    </lineage>
</organism>
<evidence type="ECO:0000313" key="5">
    <source>
        <dbReference type="Proteomes" id="UP001187192"/>
    </source>
</evidence>
<proteinExistence type="inferred from homology"/>
<evidence type="ECO:0000256" key="3">
    <source>
        <dbReference type="ARBA" id="ARBA00023315"/>
    </source>
</evidence>
<dbReference type="Pfam" id="PF02458">
    <property type="entry name" value="Transferase"/>
    <property type="match status" value="1"/>
</dbReference>
<dbReference type="InterPro" id="IPR050317">
    <property type="entry name" value="Plant_Fungal_Acyltransferase"/>
</dbReference>